<proteinExistence type="inferred from homology"/>
<evidence type="ECO:0000256" key="1">
    <source>
        <dbReference type="ARBA" id="ARBA00004117"/>
    </source>
</evidence>
<evidence type="ECO:0000256" key="7">
    <source>
        <dbReference type="ARBA" id="ARBA00023136"/>
    </source>
</evidence>
<keyword evidence="13" id="KW-0966">Cell projection</keyword>
<sequence length="536" mass="58388">MDKIKLKLGQLKDFLGKYSKKTKIIAGTAAVAVIAAAVIIALVLNHKDYTTLFTGVTEEEATKIIGKLQESGVDFQYKENGDILVDEKVADKTRADLVYEGYPKSGFTYDVFTENSGGMTTDSEKETYKLYDLQDRIGATIRFFDGVKDAKVNIALKEEQKYVLEEDGEKAGTPSASVVVTMESGESPSEKQAAAIQRLVAKSVPEMEMENVAVFDGNGIEVSVNKDGSSASGSNATEEIAQLIEMQISKKVINVLGSFYGAENIRVSARGKVNMEKVIRESTTYTTPEKIDEKDKTGIVSSESTTKDTVNGGGAGTGVAGSETNADTPEYNAGTDNNASGSASESATRDYLVNQVKEQGELDTGVLEDLTVSVAINGKNAGNISMNELRDLVGNATGIAAADRLEKITIVNAPFYEENADKDTKEVSNILKNIKDNLPVIAVAAVIAVVIIILAVILIRRRRKRRMEEEEELEDLLIPDVTEEIRKPEILNLKNEKSRELRENVRDFADENPEISAQMIRNWLNGGEQDGRKADE</sequence>
<feature type="domain" description="Flagellar M-ring C-terminal" evidence="12">
    <location>
        <begin position="256"/>
        <end position="415"/>
    </location>
</feature>
<feature type="transmembrane region" description="Helical" evidence="10">
    <location>
        <begin position="438"/>
        <end position="459"/>
    </location>
</feature>
<evidence type="ECO:0000256" key="10">
    <source>
        <dbReference type="SAM" id="Phobius"/>
    </source>
</evidence>
<dbReference type="GO" id="GO:0009431">
    <property type="term" value="C:bacterial-type flagellum basal body, MS ring"/>
    <property type="evidence" value="ECO:0007669"/>
    <property type="project" value="InterPro"/>
</dbReference>
<evidence type="ECO:0000256" key="6">
    <source>
        <dbReference type="ARBA" id="ARBA00022989"/>
    </source>
</evidence>
<reference evidence="13" key="1">
    <citation type="submission" date="2009-02" db="EMBL/GenBank/DDBJ databases">
        <authorList>
            <person name="Fulton L."/>
            <person name="Clifton S."/>
            <person name="Fulton B."/>
            <person name="Xu J."/>
            <person name="Minx P."/>
            <person name="Pepin K.H."/>
            <person name="Johnson M."/>
            <person name="Bhonagiri V."/>
            <person name="Nash W.E."/>
            <person name="Mardis E.R."/>
            <person name="Wilson R.K."/>
        </authorList>
    </citation>
    <scope>NUCLEOTIDE SEQUENCE [LARGE SCALE GENOMIC DNA]</scope>
    <source>
        <strain evidence="13">DSM 15053</strain>
    </source>
</reference>
<dbReference type="EMBL" id="ABYI02000022">
    <property type="protein sequence ID" value="EEG74068.1"/>
    <property type="molecule type" value="Genomic_DNA"/>
</dbReference>
<dbReference type="AlphaFoldDB" id="C0C1Q4"/>
<accession>C0C1Q4</accession>
<dbReference type="RefSeq" id="WP_006443422.1">
    <property type="nucleotide sequence ID" value="NZ_CP036524.1"/>
</dbReference>
<dbReference type="Gene3D" id="3.30.300.30">
    <property type="match status" value="1"/>
</dbReference>
<dbReference type="Pfam" id="PF08345">
    <property type="entry name" value="YscJ_FliF_C"/>
    <property type="match status" value="1"/>
</dbReference>
<evidence type="ECO:0000259" key="11">
    <source>
        <dbReference type="Pfam" id="PF01514"/>
    </source>
</evidence>
<evidence type="ECO:0000313" key="13">
    <source>
        <dbReference type="EMBL" id="EEG74068.1"/>
    </source>
</evidence>
<evidence type="ECO:0000256" key="3">
    <source>
        <dbReference type="ARBA" id="ARBA00007971"/>
    </source>
</evidence>
<reference evidence="13" key="2">
    <citation type="submission" date="2013-06" db="EMBL/GenBank/DDBJ databases">
        <title>Draft genome sequence of Clostridium hylemonae (DSM 15053).</title>
        <authorList>
            <person name="Sudarsanam P."/>
            <person name="Ley R."/>
            <person name="Guruge J."/>
            <person name="Turnbaugh P.J."/>
            <person name="Mahowald M."/>
            <person name="Liep D."/>
            <person name="Gordon J."/>
        </authorList>
    </citation>
    <scope>NUCLEOTIDE SEQUENCE</scope>
    <source>
        <strain evidence="13">DSM 15053</strain>
    </source>
</reference>
<gene>
    <name evidence="13" type="primary">fliF</name>
    <name evidence="13" type="ORF">CLOHYLEM_06074</name>
</gene>
<dbReference type="STRING" id="553973.CLOHYLEM_06074"/>
<keyword evidence="13" id="KW-0969">Cilium</keyword>
<dbReference type="Pfam" id="PF01514">
    <property type="entry name" value="YscJ_FliF"/>
    <property type="match status" value="1"/>
</dbReference>
<dbReference type="eggNOG" id="COG1766">
    <property type="taxonomic scope" value="Bacteria"/>
</dbReference>
<feature type="compositionally biased region" description="Polar residues" evidence="9">
    <location>
        <begin position="334"/>
        <end position="346"/>
    </location>
</feature>
<dbReference type="Proteomes" id="UP000004893">
    <property type="component" value="Unassembled WGS sequence"/>
</dbReference>
<dbReference type="NCBIfam" id="TIGR00206">
    <property type="entry name" value="fliF"/>
    <property type="match status" value="1"/>
</dbReference>
<feature type="transmembrane region" description="Helical" evidence="10">
    <location>
        <begin position="24"/>
        <end position="44"/>
    </location>
</feature>
<dbReference type="InterPro" id="IPR013556">
    <property type="entry name" value="Flag_M-ring_C"/>
</dbReference>
<dbReference type="GO" id="GO:0003774">
    <property type="term" value="F:cytoskeletal motor activity"/>
    <property type="evidence" value="ECO:0007669"/>
    <property type="project" value="InterPro"/>
</dbReference>
<organism evidence="13 14">
    <name type="scientific">[Clostridium] hylemonae DSM 15053</name>
    <dbReference type="NCBI Taxonomy" id="553973"/>
    <lineage>
        <taxon>Bacteria</taxon>
        <taxon>Bacillati</taxon>
        <taxon>Bacillota</taxon>
        <taxon>Clostridia</taxon>
        <taxon>Lachnospirales</taxon>
        <taxon>Lachnospiraceae</taxon>
    </lineage>
</organism>
<feature type="region of interest" description="Disordered" evidence="9">
    <location>
        <begin position="289"/>
        <end position="346"/>
    </location>
</feature>
<dbReference type="InterPro" id="IPR006182">
    <property type="entry name" value="FliF_N_dom"/>
</dbReference>
<dbReference type="GO" id="GO:0005886">
    <property type="term" value="C:plasma membrane"/>
    <property type="evidence" value="ECO:0007669"/>
    <property type="project" value="UniProtKB-SubCell"/>
</dbReference>
<keyword evidence="14" id="KW-1185">Reference proteome</keyword>
<keyword evidence="8" id="KW-0975">Bacterial flagellum</keyword>
<dbReference type="InterPro" id="IPR043427">
    <property type="entry name" value="YscJ/FliF"/>
</dbReference>
<dbReference type="PANTHER" id="PTHR30046:SF0">
    <property type="entry name" value="FLAGELLAR M-RING PROTEIN"/>
    <property type="match status" value="1"/>
</dbReference>
<comment type="caution">
    <text evidence="13">The sequence shown here is derived from an EMBL/GenBank/DDBJ whole genome shotgun (WGS) entry which is preliminary data.</text>
</comment>
<comment type="subcellular location">
    <subcellularLocation>
        <location evidence="1">Bacterial flagellum basal body</location>
    </subcellularLocation>
    <subcellularLocation>
        <location evidence="2">Cell membrane</location>
        <topology evidence="2">Multi-pass membrane protein</topology>
    </subcellularLocation>
</comment>
<evidence type="ECO:0000313" key="14">
    <source>
        <dbReference type="Proteomes" id="UP000004893"/>
    </source>
</evidence>
<keyword evidence="7 10" id="KW-0472">Membrane</keyword>
<evidence type="ECO:0000259" key="12">
    <source>
        <dbReference type="Pfam" id="PF08345"/>
    </source>
</evidence>
<dbReference type="InterPro" id="IPR045851">
    <property type="entry name" value="AMP-bd_C_sf"/>
</dbReference>
<keyword evidence="13" id="KW-0282">Flagellum</keyword>
<dbReference type="GO" id="GO:0071973">
    <property type="term" value="P:bacterial-type flagellum-dependent cell motility"/>
    <property type="evidence" value="ECO:0007669"/>
    <property type="project" value="InterPro"/>
</dbReference>
<dbReference type="HOGENOM" id="CLU_028108_2_2_9"/>
<evidence type="ECO:0000256" key="8">
    <source>
        <dbReference type="ARBA" id="ARBA00023143"/>
    </source>
</evidence>
<keyword evidence="4" id="KW-1003">Cell membrane</keyword>
<name>C0C1Q4_9FIRM</name>
<feature type="domain" description="Flagellar M-ring N-terminal" evidence="11">
    <location>
        <begin position="45"/>
        <end position="219"/>
    </location>
</feature>
<keyword evidence="5 10" id="KW-0812">Transmembrane</keyword>
<dbReference type="InterPro" id="IPR000067">
    <property type="entry name" value="FlgMring_FliF"/>
</dbReference>
<feature type="compositionally biased region" description="Polar residues" evidence="9">
    <location>
        <begin position="299"/>
        <end position="308"/>
    </location>
</feature>
<keyword evidence="6 10" id="KW-1133">Transmembrane helix</keyword>
<comment type="similarity">
    <text evidence="3">Belongs to the FliF family.</text>
</comment>
<protein>
    <submittedName>
        <fullName evidence="13">Flagellar M-ring protein FliF</fullName>
    </submittedName>
</protein>
<evidence type="ECO:0000256" key="5">
    <source>
        <dbReference type="ARBA" id="ARBA00022692"/>
    </source>
</evidence>
<evidence type="ECO:0000256" key="9">
    <source>
        <dbReference type="SAM" id="MobiDB-lite"/>
    </source>
</evidence>
<dbReference type="PANTHER" id="PTHR30046">
    <property type="entry name" value="FLAGELLAR M-RING PROTEIN"/>
    <property type="match status" value="1"/>
</dbReference>
<evidence type="ECO:0000256" key="4">
    <source>
        <dbReference type="ARBA" id="ARBA00022475"/>
    </source>
</evidence>
<evidence type="ECO:0000256" key="2">
    <source>
        <dbReference type="ARBA" id="ARBA00004651"/>
    </source>
</evidence>